<dbReference type="InterPro" id="IPR018551">
    <property type="entry name" value="DUF2007"/>
</dbReference>
<evidence type="ECO:0000313" key="5">
    <source>
        <dbReference type="Proteomes" id="UP000641741"/>
    </source>
</evidence>
<comment type="caution">
    <text evidence="4">The sequence shown here is derived from an EMBL/GenBank/DDBJ whole genome shotgun (WGS) entry which is preliminary data.</text>
</comment>
<feature type="transmembrane region" description="Helical" evidence="2">
    <location>
        <begin position="163"/>
        <end position="181"/>
    </location>
</feature>
<evidence type="ECO:0000256" key="1">
    <source>
        <dbReference type="SAM" id="Coils"/>
    </source>
</evidence>
<reference evidence="4 5" key="1">
    <citation type="submission" date="2020-08" db="EMBL/GenBank/DDBJ databases">
        <title>Genome public.</title>
        <authorList>
            <person name="Liu C."/>
            <person name="Sun Q."/>
        </authorList>
    </citation>
    <scope>NUCLEOTIDE SEQUENCE [LARGE SCALE GENOMIC DNA]</scope>
    <source>
        <strain evidence="4 5">M2</strain>
    </source>
</reference>
<keyword evidence="5" id="KW-1185">Reference proteome</keyword>
<gene>
    <name evidence="4" type="ORF">H8S02_10135</name>
</gene>
<organism evidence="4 5">
    <name type="scientific">Agathobaculum hominis</name>
    <dbReference type="NCBI Taxonomy" id="2763014"/>
    <lineage>
        <taxon>Bacteria</taxon>
        <taxon>Bacillati</taxon>
        <taxon>Bacillota</taxon>
        <taxon>Clostridia</taxon>
        <taxon>Eubacteriales</taxon>
        <taxon>Butyricicoccaceae</taxon>
        <taxon>Agathobaculum</taxon>
    </lineage>
</organism>
<evidence type="ECO:0000259" key="3">
    <source>
        <dbReference type="Pfam" id="PF09413"/>
    </source>
</evidence>
<feature type="domain" description="DUF2007" evidence="3">
    <location>
        <begin position="60"/>
        <end position="126"/>
    </location>
</feature>
<proteinExistence type="predicted"/>
<keyword evidence="1" id="KW-0175">Coiled coil</keyword>
<name>A0ABR7GPP5_9FIRM</name>
<keyword evidence="2" id="KW-0812">Transmembrane</keyword>
<dbReference type="EMBL" id="JACOPK010000009">
    <property type="protein sequence ID" value="MBC5696298.1"/>
    <property type="molecule type" value="Genomic_DNA"/>
</dbReference>
<accession>A0ABR7GPP5</accession>
<keyword evidence="2" id="KW-0472">Membrane</keyword>
<evidence type="ECO:0000256" key="2">
    <source>
        <dbReference type="SAM" id="Phobius"/>
    </source>
</evidence>
<keyword evidence="2" id="KW-1133">Transmembrane helix</keyword>
<protein>
    <submittedName>
        <fullName evidence="4">DUF2007 domain-containing protein</fullName>
    </submittedName>
</protein>
<dbReference type="RefSeq" id="WP_186970408.1">
    <property type="nucleotide sequence ID" value="NZ_JACOPK010000009.1"/>
</dbReference>
<evidence type="ECO:0000313" key="4">
    <source>
        <dbReference type="EMBL" id="MBC5696298.1"/>
    </source>
</evidence>
<dbReference type="Pfam" id="PF09413">
    <property type="entry name" value="DUF2007"/>
    <property type="match status" value="1"/>
</dbReference>
<sequence length="183" mass="20507">MPWCPKCGAEYRDGFTRCASCDVPLVDRLTDEQSKEANKSETERECDKMVLPEGMSSPIAVYTAKNRLEAESIEEMLRDNDIPVFDRPAAFRQIQSYSGADARFGVELVVDASQTSRARQLIEQMQAELAENELSEDDLARLAEEQAEQEPPAEMQDNASFRLLPVIAGVLVLALVVLYFVTR</sequence>
<feature type="coiled-coil region" evidence="1">
    <location>
        <begin position="118"/>
        <end position="145"/>
    </location>
</feature>
<dbReference type="Proteomes" id="UP000641741">
    <property type="component" value="Unassembled WGS sequence"/>
</dbReference>